<accession>A0A1I5LHD3</accession>
<dbReference type="EMBL" id="FOUP01000031">
    <property type="protein sequence ID" value="SFO96720.1"/>
    <property type="molecule type" value="Genomic_DNA"/>
</dbReference>
<dbReference type="AlphaFoldDB" id="A0A1I5LHD3"/>
<name>A0A1I5LHD3_9PSEU</name>
<dbReference type="InterPro" id="IPR051082">
    <property type="entry name" value="Pentapeptide-BTB/POZ_domain"/>
</dbReference>
<protein>
    <submittedName>
        <fullName evidence="1">Pentapeptide repeat protein</fullName>
    </submittedName>
    <submittedName>
        <fullName evidence="2">Pentapeptide repeat-containing protein</fullName>
    </submittedName>
</protein>
<dbReference type="Proteomes" id="UP000199398">
    <property type="component" value="Unassembled WGS sequence"/>
</dbReference>
<dbReference type="RefSeq" id="WP_093160584.1">
    <property type="nucleotide sequence ID" value="NZ_FOUP01000031.1"/>
</dbReference>
<dbReference type="PANTHER" id="PTHR14136">
    <property type="entry name" value="BTB_POZ DOMAIN-CONTAINING PROTEIN KCTD9"/>
    <property type="match status" value="1"/>
</dbReference>
<keyword evidence="4" id="KW-1185">Reference proteome</keyword>
<dbReference type="Proteomes" id="UP000270697">
    <property type="component" value="Unassembled WGS sequence"/>
</dbReference>
<reference evidence="2 3" key="1">
    <citation type="submission" date="2016-10" db="EMBL/GenBank/DDBJ databases">
        <authorList>
            <person name="de Groot N.N."/>
        </authorList>
    </citation>
    <scope>NUCLEOTIDE SEQUENCE [LARGE SCALE GENOMIC DNA]</scope>
    <source>
        <strain evidence="2 3">CPCC 201259</strain>
    </source>
</reference>
<evidence type="ECO:0000313" key="3">
    <source>
        <dbReference type="Proteomes" id="UP000199398"/>
    </source>
</evidence>
<evidence type="ECO:0000313" key="2">
    <source>
        <dbReference type="EMBL" id="SFO96720.1"/>
    </source>
</evidence>
<organism evidence="2 3">
    <name type="scientific">Saccharopolyspora antimicrobica</name>
    <dbReference type="NCBI Taxonomy" id="455193"/>
    <lineage>
        <taxon>Bacteria</taxon>
        <taxon>Bacillati</taxon>
        <taxon>Actinomycetota</taxon>
        <taxon>Actinomycetes</taxon>
        <taxon>Pseudonocardiales</taxon>
        <taxon>Pseudonocardiaceae</taxon>
        <taxon>Saccharopolyspora</taxon>
    </lineage>
</organism>
<dbReference type="STRING" id="455193.SAMN05421805_13116"/>
<evidence type="ECO:0000313" key="1">
    <source>
        <dbReference type="EMBL" id="RKT86078.1"/>
    </source>
</evidence>
<dbReference type="OrthoDB" id="3694201at2"/>
<dbReference type="EMBL" id="RBXX01000002">
    <property type="protein sequence ID" value="RKT86078.1"/>
    <property type="molecule type" value="Genomic_DNA"/>
</dbReference>
<sequence length="352" mass="39284">MIEVRQPGPVEITDSGGMLMRLSWEGQDRYYAVDADLDRSDFTEAKLDDAWFLWSDLTGSVLRGASLRSSECSEALFADCDLTDAKFTGASLDQADFTRARLTGADLHLASATDAKFQGAVLTGAVLAKAALNRADFANADLRDSEFHQTRLIGANLSGAQVSGSIGSITGPVAVRDSHRTVLLDGPALEEWFRRHGAQIAVHAAYAPLSESEHRTDSQLRWKQKQNSVLQIRMLIDWEADPFWISERPEPTSRPAPAADLREYCDIPDELVEQIDEWHREWTNLLNWADPLATEFPSPEAEADWERREREFAELIAPLLAPHIRFECSGKVLNSGFPGLWDAAWDRAKRGF</sequence>
<evidence type="ECO:0000313" key="4">
    <source>
        <dbReference type="Proteomes" id="UP000270697"/>
    </source>
</evidence>
<dbReference type="Pfam" id="PF00805">
    <property type="entry name" value="Pentapeptide"/>
    <property type="match status" value="2"/>
</dbReference>
<reference evidence="1 4" key="2">
    <citation type="submission" date="2018-10" db="EMBL/GenBank/DDBJ databases">
        <title>Sequencing the genomes of 1000 actinobacteria strains.</title>
        <authorList>
            <person name="Klenk H.-P."/>
        </authorList>
    </citation>
    <scope>NUCLEOTIDE SEQUENCE [LARGE SCALE GENOMIC DNA]</scope>
    <source>
        <strain evidence="1 4">DSM 45119</strain>
    </source>
</reference>
<dbReference type="Gene3D" id="2.160.20.80">
    <property type="entry name" value="E3 ubiquitin-protein ligase SopA"/>
    <property type="match status" value="1"/>
</dbReference>
<dbReference type="SUPFAM" id="SSF141571">
    <property type="entry name" value="Pentapeptide repeat-like"/>
    <property type="match status" value="1"/>
</dbReference>
<gene>
    <name evidence="1" type="ORF">ATL45_4438</name>
    <name evidence="2" type="ORF">SAMN05421805_13116</name>
</gene>
<proteinExistence type="predicted"/>
<dbReference type="PANTHER" id="PTHR14136:SF17">
    <property type="entry name" value="BTB_POZ DOMAIN-CONTAINING PROTEIN KCTD9"/>
    <property type="match status" value="1"/>
</dbReference>
<dbReference type="InterPro" id="IPR001646">
    <property type="entry name" value="5peptide_repeat"/>
</dbReference>